<accession>A0A5C6EBS9</accession>
<dbReference type="EMBL" id="SJPY01000001">
    <property type="protein sequence ID" value="TWU45397.1"/>
    <property type="molecule type" value="Genomic_DNA"/>
</dbReference>
<evidence type="ECO:0000256" key="2">
    <source>
        <dbReference type="SAM" id="Phobius"/>
    </source>
</evidence>
<evidence type="ECO:0000256" key="1">
    <source>
        <dbReference type="SAM" id="MobiDB-lite"/>
    </source>
</evidence>
<keyword evidence="2" id="KW-0472">Membrane</keyword>
<keyword evidence="4" id="KW-1185">Reference proteome</keyword>
<reference evidence="3 4" key="1">
    <citation type="submission" date="2019-02" db="EMBL/GenBank/DDBJ databases">
        <title>Deep-cultivation of Planctomycetes and their phenomic and genomic characterization uncovers novel biology.</title>
        <authorList>
            <person name="Wiegand S."/>
            <person name="Jogler M."/>
            <person name="Boedeker C."/>
            <person name="Pinto D."/>
            <person name="Vollmers J."/>
            <person name="Rivas-Marin E."/>
            <person name="Kohn T."/>
            <person name="Peeters S.H."/>
            <person name="Heuer A."/>
            <person name="Rast P."/>
            <person name="Oberbeckmann S."/>
            <person name="Bunk B."/>
            <person name="Jeske O."/>
            <person name="Meyerdierks A."/>
            <person name="Storesund J.E."/>
            <person name="Kallscheuer N."/>
            <person name="Luecker S."/>
            <person name="Lage O.M."/>
            <person name="Pohl T."/>
            <person name="Merkel B.J."/>
            <person name="Hornburger P."/>
            <person name="Mueller R.-W."/>
            <person name="Bruemmer F."/>
            <person name="Labrenz M."/>
            <person name="Spormann A.M."/>
            <person name="Op Den Camp H."/>
            <person name="Overmann J."/>
            <person name="Amann R."/>
            <person name="Jetten M.S.M."/>
            <person name="Mascher T."/>
            <person name="Medema M.H."/>
            <person name="Devos D.P."/>
            <person name="Kaster A.-K."/>
            <person name="Ovreas L."/>
            <person name="Rohde M."/>
            <person name="Galperin M.Y."/>
            <person name="Jogler C."/>
        </authorList>
    </citation>
    <scope>NUCLEOTIDE SEQUENCE [LARGE SCALE GENOMIC DNA]</scope>
    <source>
        <strain evidence="3 4">Q31b</strain>
    </source>
</reference>
<dbReference type="RefSeq" id="WP_231617254.1">
    <property type="nucleotide sequence ID" value="NZ_SJPY01000001.1"/>
</dbReference>
<organism evidence="3 4">
    <name type="scientific">Novipirellula aureliae</name>
    <dbReference type="NCBI Taxonomy" id="2527966"/>
    <lineage>
        <taxon>Bacteria</taxon>
        <taxon>Pseudomonadati</taxon>
        <taxon>Planctomycetota</taxon>
        <taxon>Planctomycetia</taxon>
        <taxon>Pirellulales</taxon>
        <taxon>Pirellulaceae</taxon>
        <taxon>Novipirellula</taxon>
    </lineage>
</organism>
<feature type="transmembrane region" description="Helical" evidence="2">
    <location>
        <begin position="36"/>
        <end position="55"/>
    </location>
</feature>
<dbReference type="Proteomes" id="UP000315471">
    <property type="component" value="Unassembled WGS sequence"/>
</dbReference>
<evidence type="ECO:0008006" key="5">
    <source>
        <dbReference type="Google" id="ProtNLM"/>
    </source>
</evidence>
<sequence precursor="true">MSVSPNRSTVATGLTVSAIIPPEGGDIDLGRRPLPALLMSLIFHVVLLTILGILWSKSSSGTGDEVNRSVGIAMVHRLPDRDRYVDAADLTESQHANDASAAVSSDSAATSAAAAAPANLAPPIDLTGILSEIHSTPTPISAAGLAGESKLDGDSFAARPASGTDGDPNRTTTSVFGVSGSGSRFVYVFDRSDSMNANGALPLRAAKKELMISLKTLSERQQFQLIFYNQMPKPFQISGMPQGLMLGEEAILERAARYVDSITAYGGTEHFSAISMALRLGPDVIFFLTDARIPRLSTSQLAEIRRRAERSGTTIHAIEFGSEPVAPSDSFLRDLASQNSGLYNYVDIRSLKLSP</sequence>
<evidence type="ECO:0000313" key="3">
    <source>
        <dbReference type="EMBL" id="TWU45397.1"/>
    </source>
</evidence>
<feature type="region of interest" description="Disordered" evidence="1">
    <location>
        <begin position="153"/>
        <end position="173"/>
    </location>
</feature>
<gene>
    <name evidence="3" type="ORF">Q31b_05690</name>
</gene>
<keyword evidence="2" id="KW-1133">Transmembrane helix</keyword>
<dbReference type="InterPro" id="IPR036465">
    <property type="entry name" value="vWFA_dom_sf"/>
</dbReference>
<dbReference type="AlphaFoldDB" id="A0A5C6EBS9"/>
<keyword evidence="2" id="KW-0812">Transmembrane</keyword>
<protein>
    <recommendedName>
        <fullName evidence="5">VWFA domain-containing protein</fullName>
    </recommendedName>
</protein>
<evidence type="ECO:0000313" key="4">
    <source>
        <dbReference type="Proteomes" id="UP000315471"/>
    </source>
</evidence>
<dbReference type="Gene3D" id="3.40.50.410">
    <property type="entry name" value="von Willebrand factor, type A domain"/>
    <property type="match status" value="1"/>
</dbReference>
<proteinExistence type="predicted"/>
<comment type="caution">
    <text evidence="3">The sequence shown here is derived from an EMBL/GenBank/DDBJ whole genome shotgun (WGS) entry which is preliminary data.</text>
</comment>
<dbReference type="SUPFAM" id="SSF53300">
    <property type="entry name" value="vWA-like"/>
    <property type="match status" value="1"/>
</dbReference>
<name>A0A5C6EBS9_9BACT</name>